<reference evidence="3" key="1">
    <citation type="journal article" date="2013" name="Science">
        <title>Comparative analysis of bat genomes provides insight into the evolution of flight and immunity.</title>
        <authorList>
            <person name="Zhang G."/>
            <person name="Cowled C."/>
            <person name="Shi Z."/>
            <person name="Huang Z."/>
            <person name="Bishop-Lilly K.A."/>
            <person name="Fang X."/>
            <person name="Wynne J.W."/>
            <person name="Xiong Z."/>
            <person name="Baker M.L."/>
            <person name="Zhao W."/>
            <person name="Tachedjian M."/>
            <person name="Zhu Y."/>
            <person name="Zhou P."/>
            <person name="Jiang X."/>
            <person name="Ng J."/>
            <person name="Yang L."/>
            <person name="Wu L."/>
            <person name="Xiao J."/>
            <person name="Feng Y."/>
            <person name="Chen Y."/>
            <person name="Sun X."/>
            <person name="Zhang Y."/>
            <person name="Marsh G.A."/>
            <person name="Crameri G."/>
            <person name="Broder C.C."/>
            <person name="Frey K.G."/>
            <person name="Wang L.F."/>
            <person name="Wang J."/>
        </authorList>
    </citation>
    <scope>NUCLEOTIDE SEQUENCE [LARGE SCALE GENOMIC DNA]</scope>
</reference>
<dbReference type="AlphaFoldDB" id="L5LCI9"/>
<evidence type="ECO:0000256" key="1">
    <source>
        <dbReference type="SAM" id="MobiDB-lite"/>
    </source>
</evidence>
<accession>L5LCI9</accession>
<organism evidence="2 3">
    <name type="scientific">Myotis davidii</name>
    <name type="common">David's myotis</name>
    <dbReference type="NCBI Taxonomy" id="225400"/>
    <lineage>
        <taxon>Eukaryota</taxon>
        <taxon>Metazoa</taxon>
        <taxon>Chordata</taxon>
        <taxon>Craniata</taxon>
        <taxon>Vertebrata</taxon>
        <taxon>Euteleostomi</taxon>
        <taxon>Mammalia</taxon>
        <taxon>Eutheria</taxon>
        <taxon>Laurasiatheria</taxon>
        <taxon>Chiroptera</taxon>
        <taxon>Yangochiroptera</taxon>
        <taxon>Vespertilionidae</taxon>
        <taxon>Myotis</taxon>
    </lineage>
</organism>
<sequence length="70" mass="7794">MNSCISGVPRPGLQDQAETGSQTSLEWSRIARSHGPEPATPLGWRRRHQHAVLQHTPSQHCCLDDNLQVL</sequence>
<keyword evidence="3" id="KW-1185">Reference proteome</keyword>
<dbReference type="EMBL" id="KB113516">
    <property type="protein sequence ID" value="ELK23576.1"/>
    <property type="molecule type" value="Genomic_DNA"/>
</dbReference>
<evidence type="ECO:0000313" key="3">
    <source>
        <dbReference type="Proteomes" id="UP000010556"/>
    </source>
</evidence>
<gene>
    <name evidence="2" type="ORF">MDA_GLEAN10009265</name>
</gene>
<name>L5LCI9_MYODS</name>
<feature type="region of interest" description="Disordered" evidence="1">
    <location>
        <begin position="1"/>
        <end position="44"/>
    </location>
</feature>
<feature type="compositionally biased region" description="Polar residues" evidence="1">
    <location>
        <begin position="16"/>
        <end position="26"/>
    </location>
</feature>
<dbReference type="Proteomes" id="UP000010556">
    <property type="component" value="Unassembled WGS sequence"/>
</dbReference>
<evidence type="ECO:0000313" key="2">
    <source>
        <dbReference type="EMBL" id="ELK23576.1"/>
    </source>
</evidence>
<protein>
    <submittedName>
        <fullName evidence="2">Uncharacterized protein</fullName>
    </submittedName>
</protein>
<proteinExistence type="predicted"/>